<evidence type="ECO:0000313" key="1">
    <source>
        <dbReference type="EMBL" id="MFC4912486.1"/>
    </source>
</evidence>
<proteinExistence type="predicted"/>
<dbReference type="EMBL" id="JBHSIT010000012">
    <property type="protein sequence ID" value="MFC4912486.1"/>
    <property type="molecule type" value="Genomic_DNA"/>
</dbReference>
<accession>A0ABV9UB63</accession>
<reference evidence="2" key="1">
    <citation type="journal article" date="2019" name="Int. J. Syst. Evol. Microbiol.">
        <title>The Global Catalogue of Microorganisms (GCM) 10K type strain sequencing project: providing services to taxonomists for standard genome sequencing and annotation.</title>
        <authorList>
            <consortium name="The Broad Institute Genomics Platform"/>
            <consortium name="The Broad Institute Genome Sequencing Center for Infectious Disease"/>
            <person name="Wu L."/>
            <person name="Ma J."/>
        </authorList>
    </citation>
    <scope>NUCLEOTIDE SEQUENCE [LARGE SCALE GENOMIC DNA]</scope>
    <source>
        <strain evidence="2">KLKA75</strain>
    </source>
</reference>
<name>A0ABV9UB63_9ACTN</name>
<keyword evidence="2" id="KW-1185">Reference proteome</keyword>
<comment type="caution">
    <text evidence="1">The sequence shown here is derived from an EMBL/GenBank/DDBJ whole genome shotgun (WGS) entry which is preliminary data.</text>
</comment>
<protein>
    <submittedName>
        <fullName evidence="1">Uncharacterized protein</fullName>
    </submittedName>
</protein>
<organism evidence="1 2">
    <name type="scientific">Actinomadura gamaensis</name>
    <dbReference type="NCBI Taxonomy" id="1763541"/>
    <lineage>
        <taxon>Bacteria</taxon>
        <taxon>Bacillati</taxon>
        <taxon>Actinomycetota</taxon>
        <taxon>Actinomycetes</taxon>
        <taxon>Streptosporangiales</taxon>
        <taxon>Thermomonosporaceae</taxon>
        <taxon>Actinomadura</taxon>
    </lineage>
</organism>
<gene>
    <name evidence="1" type="ORF">ACFPCY_34660</name>
</gene>
<sequence>MCDDTTRICDRISQSPVEKVRFTRRTKLLALAGALDDIGLRARIVENILKPTVLRCWDPDTMGRTLSVTCEMSGSGARWQFWLHPGAVAIGDAEAVRDPDDALVAAHAVAAELARWH</sequence>
<evidence type="ECO:0000313" key="2">
    <source>
        <dbReference type="Proteomes" id="UP001595872"/>
    </source>
</evidence>
<dbReference type="RefSeq" id="WP_378262441.1">
    <property type="nucleotide sequence ID" value="NZ_JBHSIT010000012.1"/>
</dbReference>
<dbReference type="Proteomes" id="UP001595872">
    <property type="component" value="Unassembled WGS sequence"/>
</dbReference>